<protein>
    <submittedName>
        <fullName evidence="2">ComF family protein</fullName>
    </submittedName>
</protein>
<accession>A0A841R6Z9</accession>
<dbReference type="Gene3D" id="3.40.50.2020">
    <property type="match status" value="1"/>
</dbReference>
<sequence>MASPASAAKKRKKGWDQVEQICGVLKKTNRFKVVQVLKKKSATGQKMLSLEDRKKNLKGKIHCTLNGASLIQEKNILLIDDVFTTGATADECSSVLKKNGASRVVSLTVAVD</sequence>
<dbReference type="EMBL" id="JACHGJ010000001">
    <property type="protein sequence ID" value="MBB6478820.1"/>
    <property type="molecule type" value="Genomic_DNA"/>
</dbReference>
<dbReference type="InterPro" id="IPR051910">
    <property type="entry name" value="ComF/GntX_DNA_util-trans"/>
</dbReference>
<dbReference type="InterPro" id="IPR029057">
    <property type="entry name" value="PRTase-like"/>
</dbReference>
<dbReference type="AlphaFoldDB" id="A0A841R6Z9"/>
<dbReference type="RefSeq" id="WP_184743110.1">
    <property type="nucleotide sequence ID" value="NZ_JACHGJ010000001.1"/>
</dbReference>
<evidence type="ECO:0000256" key="1">
    <source>
        <dbReference type="ARBA" id="ARBA00008007"/>
    </source>
</evidence>
<name>A0A841R6Z9_9SPIO</name>
<comment type="similarity">
    <text evidence="1">Belongs to the ComF/GntX family.</text>
</comment>
<evidence type="ECO:0000313" key="3">
    <source>
        <dbReference type="Proteomes" id="UP000587760"/>
    </source>
</evidence>
<dbReference type="SUPFAM" id="SSF53271">
    <property type="entry name" value="PRTase-like"/>
    <property type="match status" value="1"/>
</dbReference>
<dbReference type="PANTHER" id="PTHR47505:SF1">
    <property type="entry name" value="DNA UTILIZATION PROTEIN YHGH"/>
    <property type="match status" value="1"/>
</dbReference>
<comment type="caution">
    <text evidence="2">The sequence shown here is derived from an EMBL/GenBank/DDBJ whole genome shotgun (WGS) entry which is preliminary data.</text>
</comment>
<dbReference type="PANTHER" id="PTHR47505">
    <property type="entry name" value="DNA UTILIZATION PROTEIN YHGH"/>
    <property type="match status" value="1"/>
</dbReference>
<keyword evidence="3" id="KW-1185">Reference proteome</keyword>
<organism evidence="2 3">
    <name type="scientific">Spirochaeta isovalerica</name>
    <dbReference type="NCBI Taxonomy" id="150"/>
    <lineage>
        <taxon>Bacteria</taxon>
        <taxon>Pseudomonadati</taxon>
        <taxon>Spirochaetota</taxon>
        <taxon>Spirochaetia</taxon>
        <taxon>Spirochaetales</taxon>
        <taxon>Spirochaetaceae</taxon>
        <taxon>Spirochaeta</taxon>
    </lineage>
</organism>
<dbReference type="Proteomes" id="UP000587760">
    <property type="component" value="Unassembled WGS sequence"/>
</dbReference>
<dbReference type="InterPro" id="IPR000836">
    <property type="entry name" value="PRTase_dom"/>
</dbReference>
<proteinExistence type="inferred from homology"/>
<evidence type="ECO:0000313" key="2">
    <source>
        <dbReference type="EMBL" id="MBB6478820.1"/>
    </source>
</evidence>
<reference evidence="2 3" key="1">
    <citation type="submission" date="2020-08" db="EMBL/GenBank/DDBJ databases">
        <title>Genomic Encyclopedia of Type Strains, Phase IV (KMG-IV): sequencing the most valuable type-strain genomes for metagenomic binning, comparative biology and taxonomic classification.</title>
        <authorList>
            <person name="Goeker M."/>
        </authorList>
    </citation>
    <scope>NUCLEOTIDE SEQUENCE [LARGE SCALE GENOMIC DNA]</scope>
    <source>
        <strain evidence="2 3">DSM 2461</strain>
    </source>
</reference>
<gene>
    <name evidence="2" type="ORF">HNR50_000453</name>
</gene>
<dbReference type="CDD" id="cd06223">
    <property type="entry name" value="PRTases_typeI"/>
    <property type="match status" value="1"/>
</dbReference>